<evidence type="ECO:0000259" key="3">
    <source>
        <dbReference type="Pfam" id="PF01833"/>
    </source>
</evidence>
<evidence type="ECO:0000256" key="1">
    <source>
        <dbReference type="ARBA" id="ARBA00022729"/>
    </source>
</evidence>
<feature type="domain" description="IPT/TIG" evidence="3">
    <location>
        <begin position="1211"/>
        <end position="1274"/>
    </location>
</feature>
<keyword evidence="2" id="KW-0472">Membrane</keyword>
<evidence type="ECO:0000313" key="5">
    <source>
        <dbReference type="EMBL" id="PIX92745.1"/>
    </source>
</evidence>
<accession>A0A2M7MI93</accession>
<evidence type="ECO:0000256" key="2">
    <source>
        <dbReference type="SAM" id="Phobius"/>
    </source>
</evidence>
<dbReference type="InterPro" id="IPR043993">
    <property type="entry name" value="T4SS_pilin"/>
</dbReference>
<organism evidence="5 6">
    <name type="scientific">Candidatus Kuenenbacteria bacterium CG_4_10_14_3_um_filter_39_14</name>
    <dbReference type="NCBI Taxonomy" id="1974614"/>
    <lineage>
        <taxon>Bacteria</taxon>
        <taxon>Candidatus Kueneniibacteriota</taxon>
    </lineage>
</organism>
<name>A0A2M7MI93_9BACT</name>
<sequence length="2105" mass="229104">MLKPKNNSASPDKSLGGPAKFFLTAAILVVVFAVVFLIGQNIFAQDDIYGVGYAGNVGLGTQDIRISVIKVIRVALGVLGILALILVIYAGVVWMTSGGNEQKIETAKKILLNAVIGLVIILFAFAIVQFIFSRLSGNGSGSCQENAIRGQCDLCVNGIWQCQGQWPGCDCVGNHLPNPPASNQFIVNNFQTSHGALLPDHYYYNEQKSNVYWCSKIQTVFNHNIDQQSFENAVASNSLKVAQASATGYSGQWTMRGNTLKFTPEFDDGSGIKKIFAPNARERDYSDFMPSALEDVRGLQLRNCSLGADCEDSDYPDFRWDFYVGSQGDTKNPTVANTYPSSDGVASRDTKIRITFSEEIDADTVIDPANNINPYPGNIYVYKIELDGSQTIVPGDKFAAAIEPEGFSMSLINGELLDAFSTYEVTIQNIADLCGNLMQQPFVWKFQTNNQTPGVSNYAPQGSNVCPDTNISITFNTSMYGNVLDFYIEKLNSTIISSYQLDTSIKTSTSNDTSGQPSDIPGEFYAFDTGQPKEANYRVFKFNPASDLGENSHYRITVKTDKIKNISGEYVNQVWDFNVTDLANCVCSPTIDKLNRYQGPTGECLTIYGNCFRGTSTKPATISSIKFGSVDADLPSDYSSTAVATIVPNGLDVYNPSSDNSYPVAVAITYQSSNDVSASNDNHKFMVLDGQANGPCLWSVRPDAGQPAKTKVTLTGIRFGDFSQSTHQTIFTQDAIFPVANATDWTDTKIINITVPSATVDGEVVVENSLGKSNGMPFNAISCNDGSFDPGEQCDGSDLNGKDCQDLGFRGGNLACAADCKKFDTQNCSNAPRVVENGSCLMHCDDAENKVCYNDADCNGVACLIDNPPSPNPYKNNQDVCLNAAISADFNTKIDQATFNNTNIYIEKCLGKNCFAGLTAVAAQITSSSDYSFILAPTNNLTADSWYQVTLTTGIKSADDIAMENDYLWQFKTKAAGGLCSLERVNVKPDEQIVDPNISNIPYYALPIGANCTIIKEDASNNYDWQWSIIEPTLNSTITENPDPLEDAQATVKSGDQKGTTYVRAETETKYDKAKLNITFDTCAINDDCNKTCPGSTCDISKHRCTPVVNFLSPVQGPAGRWLTVKGCQFKSFGALSQVDFGATPVSIYPCGSQWSESEILVEVPAITGLSPVTVTDRYGLTSNNNRSYGLISGCLPDVPVPDSGLPGLCSLSPNSGQPGDSISINGQNFGLDADTLTFNNTAANASFWSDSLVRAAVPETSSGDVVAQVKNCPSNGLYFNIKAGKLGDPCDSNLNNKDVNGKPVCDANNNLCWSGFYCDTNKNCTCQQIPPAEIIFASQYPSRRRPTDCRNTIISATFNQKMSRGTINADTVELWERVSNTEGKSDCVLQSDYVLNDRQNRQTILAKILSGFKKLFKSDAAAQTPLWWCPVSGSVTSYDVSQGKEDCDNSQGCAVFTFSPRRPLGSSNVYEIHIKGGSSGVKSELGGELKVSAPVRTKVGPSYYWNFAVGNKICQIDHVNVTINTHLNFRENVTTDFFTCAGRDNCADDINQNSGNQHEYTAQAYDANNQELSAGYAWQESDDKNLIEISPLNASQTLVTANPFDGESIARVTAGDLDFTDDFRQGTSTTAVNITNALCQNPWPSLESYPYTDSAGNCNLGGSCTDSAGNCNLGGSCFDFTFSTYYCRDYGDDSTTADDLPALDYTDYTIRGVAGGYCVGGAKNGQACSDTTDINVNSCGSGSYCYNVLKDFLFTFPEKFCEGTNNACKFDTDCSLGIKCLAANNVHWCGGANKICTTDDDCLGDDQCEKNIDSIGVRVYNNNEHLSPPAWYEKYAHNPGSYSRKEIDSYEAIVSGRTNYVGFATDKGSGIYTDMFLISHSDNYQAVTLNIYDQLIKNLKFNAGYVDNVRACTNGKYCTKDSDCPQGETCNAEKDKLARDVIRFGHLNEMKYQLEKYRGSCTGHPELACQKDSDCPNDEQGTPFVCLVKNNTYPLLSAGTYLQGSSVSVWDSWHDTFAKLLGASPLLDPINEVFCDDSTAYNDECWDKDQKKFQCDAGSHFYHYEAISGGQKYKLSTNMEYAQSGWQPGNITIDSVDKSEFCSN</sequence>
<feature type="domain" description="SbsA Ig-like" evidence="4">
    <location>
        <begin position="329"/>
        <end position="448"/>
    </location>
</feature>
<dbReference type="Proteomes" id="UP000230658">
    <property type="component" value="Unassembled WGS sequence"/>
</dbReference>
<evidence type="ECO:0000259" key="4">
    <source>
        <dbReference type="Pfam" id="PF13205"/>
    </source>
</evidence>
<dbReference type="Pfam" id="PF13205">
    <property type="entry name" value="Big_5"/>
    <property type="match status" value="3"/>
</dbReference>
<dbReference type="Gene3D" id="2.60.40.1220">
    <property type="match status" value="1"/>
</dbReference>
<feature type="domain" description="SbsA Ig-like" evidence="4">
    <location>
        <begin position="453"/>
        <end position="577"/>
    </location>
</feature>
<dbReference type="Gene3D" id="2.60.40.10">
    <property type="entry name" value="Immunoglobulins"/>
    <property type="match status" value="4"/>
</dbReference>
<proteinExistence type="predicted"/>
<gene>
    <name evidence="5" type="ORF">COZ26_00115</name>
</gene>
<feature type="transmembrane region" description="Helical" evidence="2">
    <location>
        <begin position="110"/>
        <end position="132"/>
    </location>
</feature>
<comment type="caution">
    <text evidence="5">The sequence shown here is derived from an EMBL/GenBank/DDBJ whole genome shotgun (WGS) entry which is preliminary data.</text>
</comment>
<keyword evidence="2" id="KW-0812">Transmembrane</keyword>
<dbReference type="InterPro" id="IPR014755">
    <property type="entry name" value="Cu-Rt/internalin_Ig-like"/>
</dbReference>
<dbReference type="InterPro" id="IPR014756">
    <property type="entry name" value="Ig_E-set"/>
</dbReference>
<dbReference type="InterPro" id="IPR013783">
    <property type="entry name" value="Ig-like_fold"/>
</dbReference>
<dbReference type="InterPro" id="IPR032812">
    <property type="entry name" value="SbsA_Ig"/>
</dbReference>
<keyword evidence="2" id="KW-1133">Transmembrane helix</keyword>
<dbReference type="Pfam" id="PF18895">
    <property type="entry name" value="T4SS_pilin"/>
    <property type="match status" value="1"/>
</dbReference>
<reference evidence="6" key="1">
    <citation type="submission" date="2017-09" db="EMBL/GenBank/DDBJ databases">
        <title>Depth-based differentiation of microbial function through sediment-hosted aquifers and enrichment of novel symbionts in the deep terrestrial subsurface.</title>
        <authorList>
            <person name="Probst A.J."/>
            <person name="Ladd B."/>
            <person name="Jarett J.K."/>
            <person name="Geller-Mcgrath D.E."/>
            <person name="Sieber C.M.K."/>
            <person name="Emerson J.B."/>
            <person name="Anantharaman K."/>
            <person name="Thomas B.C."/>
            <person name="Malmstrom R."/>
            <person name="Stieglmeier M."/>
            <person name="Klingl A."/>
            <person name="Woyke T."/>
            <person name="Ryan C.M."/>
            <person name="Banfield J.F."/>
        </authorList>
    </citation>
    <scope>NUCLEOTIDE SEQUENCE [LARGE SCALE GENOMIC DNA]</scope>
</reference>
<keyword evidence="1" id="KW-0732">Signal</keyword>
<protein>
    <recommendedName>
        <fullName evidence="7">SbsA Ig-like domain-containing protein</fullName>
    </recommendedName>
</protein>
<dbReference type="EMBL" id="PFJV01000003">
    <property type="protein sequence ID" value="PIX92745.1"/>
    <property type="molecule type" value="Genomic_DNA"/>
</dbReference>
<dbReference type="Pfam" id="PF01833">
    <property type="entry name" value="TIG"/>
    <property type="match status" value="1"/>
</dbReference>
<feature type="transmembrane region" description="Helical" evidence="2">
    <location>
        <begin position="64"/>
        <end position="89"/>
    </location>
</feature>
<feature type="domain" description="SbsA Ig-like" evidence="4">
    <location>
        <begin position="872"/>
        <end position="973"/>
    </location>
</feature>
<dbReference type="SUPFAM" id="SSF81296">
    <property type="entry name" value="E set domains"/>
    <property type="match status" value="2"/>
</dbReference>
<evidence type="ECO:0000313" key="6">
    <source>
        <dbReference type="Proteomes" id="UP000230658"/>
    </source>
</evidence>
<feature type="transmembrane region" description="Helical" evidence="2">
    <location>
        <begin position="21"/>
        <end position="44"/>
    </location>
</feature>
<dbReference type="InterPro" id="IPR002909">
    <property type="entry name" value="IPT_dom"/>
</dbReference>
<evidence type="ECO:0008006" key="7">
    <source>
        <dbReference type="Google" id="ProtNLM"/>
    </source>
</evidence>